<keyword evidence="1" id="KW-0732">Signal</keyword>
<dbReference type="RefSeq" id="WP_303669262.1">
    <property type="nucleotide sequence ID" value="NZ_SVCA01000005.1"/>
</dbReference>
<sequence>MKKTLVSALTTALVVGAASTTFAAANPFSDVPADHWAYDAVSQLAADGVIEGYGDSTFKGNRNITRYEMAQMVAKAMAKNTSGADKALVDKLAAEFAEELNNLGVRVAKLERNADMVKWNGKAEYTFTRNHFEGQDRAADRDSNNNKFLFRLEPSAEVNANWHVKARLDAWTDSSTDSNGINDATSSKVELKRIWAQGDYKNFQVRIGKMGNKIADDLVFDDPFSGVDVTFGKNVKATLAYGRVNSGTNDAFGYAKKMEKATNNQYDATEEASTYWGIGLNYDAGKKLTARAAFQRFALGDITFTEDGVNYKTENVDAINVWSVGAGYKFDKNFAINGAYARANTDEQKSAFAYGVSYKGAQAANKGTWGAWIGYRYLGAGAAFHPTYDVVKSGYKGLELGVKYVPWKNIVTQVQYGTGSNIATNTKYNTLFGRVEFLF</sequence>
<evidence type="ECO:0000313" key="3">
    <source>
        <dbReference type="EMBL" id="MBE6085163.1"/>
    </source>
</evidence>
<dbReference type="SUPFAM" id="SSF56935">
    <property type="entry name" value="Porins"/>
    <property type="match status" value="1"/>
</dbReference>
<name>A0A927WED3_SELRU</name>
<gene>
    <name evidence="3" type="ORF">E7203_06830</name>
</gene>
<feature type="signal peptide" evidence="1">
    <location>
        <begin position="1"/>
        <end position="23"/>
    </location>
</feature>
<dbReference type="InterPro" id="IPR001119">
    <property type="entry name" value="SLH_dom"/>
</dbReference>
<dbReference type="InterPro" id="IPR051465">
    <property type="entry name" value="Cell_Envelope_Struct_Comp"/>
</dbReference>
<dbReference type="Proteomes" id="UP000772151">
    <property type="component" value="Unassembled WGS sequence"/>
</dbReference>
<protein>
    <submittedName>
        <fullName evidence="3">S-layer homology domain-containing protein</fullName>
    </submittedName>
</protein>
<organism evidence="3 4">
    <name type="scientific">Selenomonas ruminantium</name>
    <dbReference type="NCBI Taxonomy" id="971"/>
    <lineage>
        <taxon>Bacteria</taxon>
        <taxon>Bacillati</taxon>
        <taxon>Bacillota</taxon>
        <taxon>Negativicutes</taxon>
        <taxon>Selenomonadales</taxon>
        <taxon>Selenomonadaceae</taxon>
        <taxon>Selenomonas</taxon>
    </lineage>
</organism>
<dbReference type="AlphaFoldDB" id="A0A927WED3"/>
<evidence type="ECO:0000256" key="1">
    <source>
        <dbReference type="SAM" id="SignalP"/>
    </source>
</evidence>
<evidence type="ECO:0000259" key="2">
    <source>
        <dbReference type="PROSITE" id="PS51272"/>
    </source>
</evidence>
<dbReference type="PROSITE" id="PS51272">
    <property type="entry name" value="SLH"/>
    <property type="match status" value="1"/>
</dbReference>
<feature type="domain" description="SLH" evidence="2">
    <location>
        <begin position="24"/>
        <end position="87"/>
    </location>
</feature>
<reference evidence="3" key="1">
    <citation type="submission" date="2019-04" db="EMBL/GenBank/DDBJ databases">
        <title>Evolution of Biomass-Degrading Anaerobic Consortia Revealed by Metagenomics.</title>
        <authorList>
            <person name="Peng X."/>
        </authorList>
    </citation>
    <scope>NUCLEOTIDE SEQUENCE</scope>
    <source>
        <strain evidence="3">SIG242</strain>
    </source>
</reference>
<dbReference type="Pfam" id="PF00395">
    <property type="entry name" value="SLH"/>
    <property type="match status" value="1"/>
</dbReference>
<dbReference type="PANTHER" id="PTHR43308:SF5">
    <property type="entry name" value="S-LAYER PROTEIN _ PEPTIDOGLYCAN ENDO-BETA-N-ACETYLGLUCOSAMINIDASE"/>
    <property type="match status" value="1"/>
</dbReference>
<accession>A0A927WED3</accession>
<proteinExistence type="predicted"/>
<feature type="chain" id="PRO_5037289212" evidence="1">
    <location>
        <begin position="24"/>
        <end position="439"/>
    </location>
</feature>
<dbReference type="EMBL" id="SVCA01000005">
    <property type="protein sequence ID" value="MBE6085163.1"/>
    <property type="molecule type" value="Genomic_DNA"/>
</dbReference>
<dbReference type="PANTHER" id="PTHR43308">
    <property type="entry name" value="OUTER MEMBRANE PROTEIN ALPHA-RELATED"/>
    <property type="match status" value="1"/>
</dbReference>
<comment type="caution">
    <text evidence="3">The sequence shown here is derived from an EMBL/GenBank/DDBJ whole genome shotgun (WGS) entry which is preliminary data.</text>
</comment>
<evidence type="ECO:0000313" key="4">
    <source>
        <dbReference type="Proteomes" id="UP000772151"/>
    </source>
</evidence>